<keyword evidence="1" id="KW-0812">Transmembrane</keyword>
<dbReference type="FunCoup" id="A0A7N2L164">
    <property type="interactions" value="59"/>
</dbReference>
<dbReference type="PANTHER" id="PTHR33133">
    <property type="entry name" value="OS08G0107100 PROTEIN-RELATED"/>
    <property type="match status" value="1"/>
</dbReference>
<feature type="transmembrane region" description="Helical" evidence="1">
    <location>
        <begin position="99"/>
        <end position="121"/>
    </location>
</feature>
<dbReference type="Proteomes" id="UP000594261">
    <property type="component" value="Chromosome 2"/>
</dbReference>
<dbReference type="KEGG" id="qlo:115973935"/>
<protein>
    <recommendedName>
        <fullName evidence="4">Transmembrane protein</fullName>
    </recommendedName>
</protein>
<proteinExistence type="predicted"/>
<feature type="transmembrane region" description="Helical" evidence="1">
    <location>
        <begin position="268"/>
        <end position="290"/>
    </location>
</feature>
<dbReference type="GO" id="GO:0005886">
    <property type="term" value="C:plasma membrane"/>
    <property type="evidence" value="ECO:0007669"/>
    <property type="project" value="EnsemblPlants"/>
</dbReference>
<dbReference type="RefSeq" id="XP_030950038.1">
    <property type="nucleotide sequence ID" value="XM_031094178.1"/>
</dbReference>
<evidence type="ECO:0008006" key="4">
    <source>
        <dbReference type="Google" id="ProtNLM"/>
    </source>
</evidence>
<feature type="transmembrane region" description="Helical" evidence="1">
    <location>
        <begin position="174"/>
        <end position="200"/>
    </location>
</feature>
<accession>A0A7N2L164</accession>
<dbReference type="OMA" id="FIGHGME"/>
<dbReference type="GO" id="GO:0048441">
    <property type="term" value="P:petal development"/>
    <property type="evidence" value="ECO:0007669"/>
    <property type="project" value="EnsemblPlants"/>
</dbReference>
<dbReference type="EnsemblPlants" id="QL02p095851:mrna">
    <property type="protein sequence ID" value="QL02p095851:mrna:CDS:1"/>
    <property type="gene ID" value="QL02p095851"/>
</dbReference>
<dbReference type="PANTHER" id="PTHR33133:SF21">
    <property type="entry name" value="TRANSMEMBRANE PROTEIN"/>
    <property type="match status" value="1"/>
</dbReference>
<dbReference type="Gramene" id="QL02p095851:mrna">
    <property type="protein sequence ID" value="QL02p095851:mrna:CDS:1"/>
    <property type="gene ID" value="QL02p095851"/>
</dbReference>
<reference evidence="3" key="1">
    <citation type="journal article" date="2016" name="G3 (Bethesda)">
        <title>First Draft Assembly and Annotation of the Genome of a California Endemic Oak Quercus lobata Nee (Fagaceae).</title>
        <authorList>
            <person name="Sork V.L."/>
            <person name="Fitz-Gibbon S.T."/>
            <person name="Puiu D."/>
            <person name="Crepeau M."/>
            <person name="Gugger P.F."/>
            <person name="Sherman R."/>
            <person name="Stevens K."/>
            <person name="Langley C.H."/>
            <person name="Pellegrini M."/>
            <person name="Salzberg S.L."/>
        </authorList>
    </citation>
    <scope>NUCLEOTIDE SEQUENCE [LARGE SCALE GENOMIC DNA]</scope>
    <source>
        <strain evidence="3">cv. SW786</strain>
    </source>
</reference>
<sequence length="307" mass="34215">MFESSDDTFLFFPPLSTLYISLKIFLRNKHIFLSIFALATLPLSFLLFSLSLYSHRLKSHVYHLEFIALRSHTRFEARHVWQESRADALGLLKLRALFFLPNFFLSLVAAVTSVSSTVSAVHSKRPTFVSSFEAVKLTWKRPSVTTIFTYAISLFYAQLPRTLAALSGSPGSEFLVLLIGSGLEVYLMAVLSLGLVVSIAEDRFGWEAIRVGSGLMAGRRVSGWVLSGLFVLVSGAIAMDLERIVDGQDLLSSTSTAMRVVDGVRNKVGLILLYGVVVLWSYIVNTVFYCECRKRHVNRVEDESVAV</sequence>
<dbReference type="OrthoDB" id="1293150at2759"/>
<keyword evidence="1" id="KW-1133">Transmembrane helix</keyword>
<dbReference type="GO" id="GO:0008284">
    <property type="term" value="P:positive regulation of cell population proliferation"/>
    <property type="evidence" value="ECO:0007669"/>
    <property type="project" value="EnsemblPlants"/>
</dbReference>
<feature type="transmembrane region" description="Helical" evidence="1">
    <location>
        <begin position="142"/>
        <end position="159"/>
    </location>
</feature>
<keyword evidence="1" id="KW-0472">Membrane</keyword>
<reference evidence="2" key="2">
    <citation type="submission" date="2021-01" db="UniProtKB">
        <authorList>
            <consortium name="EnsemblPlants"/>
        </authorList>
    </citation>
    <scope>IDENTIFICATION</scope>
</reference>
<keyword evidence="3" id="KW-1185">Reference proteome</keyword>
<evidence type="ECO:0000313" key="2">
    <source>
        <dbReference type="EnsemblPlants" id="QL02p095851:mrna:CDS:1"/>
    </source>
</evidence>
<organism evidence="2 3">
    <name type="scientific">Quercus lobata</name>
    <name type="common">Valley oak</name>
    <dbReference type="NCBI Taxonomy" id="97700"/>
    <lineage>
        <taxon>Eukaryota</taxon>
        <taxon>Viridiplantae</taxon>
        <taxon>Streptophyta</taxon>
        <taxon>Embryophyta</taxon>
        <taxon>Tracheophyta</taxon>
        <taxon>Spermatophyta</taxon>
        <taxon>Magnoliopsida</taxon>
        <taxon>eudicotyledons</taxon>
        <taxon>Gunneridae</taxon>
        <taxon>Pentapetalae</taxon>
        <taxon>rosids</taxon>
        <taxon>fabids</taxon>
        <taxon>Fagales</taxon>
        <taxon>Fagaceae</taxon>
        <taxon>Quercus</taxon>
    </lineage>
</organism>
<dbReference type="InParanoid" id="A0A7N2L164"/>
<dbReference type="GeneID" id="115973935"/>
<evidence type="ECO:0000313" key="3">
    <source>
        <dbReference type="Proteomes" id="UP000594261"/>
    </source>
</evidence>
<name>A0A7N2L164_QUELO</name>
<evidence type="ECO:0000256" key="1">
    <source>
        <dbReference type="SAM" id="Phobius"/>
    </source>
</evidence>
<dbReference type="AlphaFoldDB" id="A0A7N2L164"/>
<feature type="transmembrane region" description="Helical" evidence="1">
    <location>
        <begin position="221"/>
        <end position="239"/>
    </location>
</feature>
<feature type="transmembrane region" description="Helical" evidence="1">
    <location>
        <begin position="31"/>
        <end position="53"/>
    </location>
</feature>
<gene>
    <name evidence="2" type="primary">LOC115973935</name>
</gene>